<dbReference type="SMART" id="SM00858">
    <property type="entry name" value="SAF"/>
    <property type="match status" value="1"/>
</dbReference>
<dbReference type="GO" id="GO:0016787">
    <property type="term" value="F:hydrolase activity"/>
    <property type="evidence" value="ECO:0007669"/>
    <property type="project" value="UniProtKB-KW"/>
</dbReference>
<dbReference type="Pfam" id="PF08666">
    <property type="entry name" value="SAF"/>
    <property type="match status" value="1"/>
</dbReference>
<dbReference type="Proteomes" id="UP001221546">
    <property type="component" value="Chromosome"/>
</dbReference>
<evidence type="ECO:0000256" key="1">
    <source>
        <dbReference type="ARBA" id="ARBA00023239"/>
    </source>
</evidence>
<evidence type="ECO:0000313" key="3">
    <source>
        <dbReference type="EMBL" id="WFU65382.1"/>
    </source>
</evidence>
<proteinExistence type="predicted"/>
<sequence>MRFVPNDGGGRANAKPEQSDSRLLLLSSADNVLVARGKVAAGETIVVDGVAVTLAITISLGHKIARCGIGLDERIVKYGVPIGSATAHIARGEHVHVHNVRGFAGQPA</sequence>
<dbReference type="EMBL" id="CP121646">
    <property type="protein sequence ID" value="WFU65382.1"/>
    <property type="molecule type" value="Genomic_DNA"/>
</dbReference>
<dbReference type="InterPro" id="IPR044144">
    <property type="entry name" value="SAF_UxaA/GarD"/>
</dbReference>
<keyword evidence="1" id="KW-0456">Lyase</keyword>
<accession>A0ABY8JNU7</accession>
<organism evidence="3 4">
    <name type="scientific">Bradyrhizobium brasilense</name>
    <dbReference type="NCBI Taxonomy" id="1419277"/>
    <lineage>
        <taxon>Bacteria</taxon>
        <taxon>Pseudomonadati</taxon>
        <taxon>Pseudomonadota</taxon>
        <taxon>Alphaproteobacteria</taxon>
        <taxon>Hyphomicrobiales</taxon>
        <taxon>Nitrobacteraceae</taxon>
        <taxon>Bradyrhizobium</taxon>
    </lineage>
</organism>
<keyword evidence="3" id="KW-0378">Hydrolase</keyword>
<feature type="domain" description="SAF" evidence="2">
    <location>
        <begin position="30"/>
        <end position="101"/>
    </location>
</feature>
<dbReference type="RefSeq" id="WP_141340629.1">
    <property type="nucleotide sequence ID" value="NZ_CP121646.1"/>
</dbReference>
<gene>
    <name evidence="3" type="ORF">QA636_07560</name>
</gene>
<evidence type="ECO:0000313" key="4">
    <source>
        <dbReference type="Proteomes" id="UP001221546"/>
    </source>
</evidence>
<reference evidence="3 4" key="1">
    <citation type="submission" date="2023-04" db="EMBL/GenBank/DDBJ databases">
        <title>Australian commercial rhizobial inoculants.</title>
        <authorList>
            <person name="Kohlmeier M.G."/>
            <person name="O'Hara G.W."/>
            <person name="Colombi E."/>
            <person name="Ramsay J.P."/>
            <person name="Terpolilli J."/>
        </authorList>
    </citation>
    <scope>NUCLEOTIDE SEQUENCE [LARGE SCALE GENOMIC DNA]</scope>
    <source>
        <strain evidence="3 4">CB627</strain>
    </source>
</reference>
<protein>
    <submittedName>
        <fullName evidence="3">UxaA family hydrolase</fullName>
    </submittedName>
</protein>
<name>A0ABY8JNU7_9BRAD</name>
<dbReference type="InterPro" id="IPR013974">
    <property type="entry name" value="SAF"/>
</dbReference>
<dbReference type="Gene3D" id="2.30.130.110">
    <property type="match status" value="1"/>
</dbReference>
<dbReference type="CDD" id="cd11613">
    <property type="entry name" value="SAF_AH_GD"/>
    <property type="match status" value="1"/>
</dbReference>
<evidence type="ECO:0000259" key="2">
    <source>
        <dbReference type="SMART" id="SM00858"/>
    </source>
</evidence>
<keyword evidence="4" id="KW-1185">Reference proteome</keyword>